<organism evidence="2 3">
    <name type="scientific">Brassica campestris</name>
    <name type="common">Field mustard</name>
    <dbReference type="NCBI Taxonomy" id="3711"/>
    <lineage>
        <taxon>Eukaryota</taxon>
        <taxon>Viridiplantae</taxon>
        <taxon>Streptophyta</taxon>
        <taxon>Embryophyta</taxon>
        <taxon>Tracheophyta</taxon>
        <taxon>Spermatophyta</taxon>
        <taxon>Magnoliopsida</taxon>
        <taxon>eudicotyledons</taxon>
        <taxon>Gunneridae</taxon>
        <taxon>Pentapetalae</taxon>
        <taxon>rosids</taxon>
        <taxon>malvids</taxon>
        <taxon>Brassicales</taxon>
        <taxon>Brassicaceae</taxon>
        <taxon>Brassiceae</taxon>
        <taxon>Brassica</taxon>
    </lineage>
</organism>
<dbReference type="InterPro" id="IPR050942">
    <property type="entry name" value="F-box_BR-signaling"/>
</dbReference>
<dbReference type="PANTHER" id="PTHR44259">
    <property type="entry name" value="OS07G0183000 PROTEIN-RELATED"/>
    <property type="match status" value="1"/>
</dbReference>
<dbReference type="PANTHER" id="PTHR44259:SF102">
    <property type="entry name" value="F-BOX DOMAIN-CONTAINING PROTEIN"/>
    <property type="match status" value="1"/>
</dbReference>
<name>A0A398AJ68_BRACM</name>
<evidence type="ECO:0000313" key="2">
    <source>
        <dbReference type="EMBL" id="RID76734.1"/>
    </source>
</evidence>
<dbReference type="AlphaFoldDB" id="A0A398AJ68"/>
<dbReference type="Pfam" id="PF03478">
    <property type="entry name" value="Beta-prop_KIB1-4"/>
    <property type="match status" value="1"/>
</dbReference>
<accession>A0A398AJ68</accession>
<dbReference type="InterPro" id="IPR005174">
    <property type="entry name" value="KIB1-4_b-propeller"/>
</dbReference>
<dbReference type="EMBL" id="CM010629">
    <property type="protein sequence ID" value="RID76734.1"/>
    <property type="molecule type" value="Genomic_DNA"/>
</dbReference>
<feature type="domain" description="KIB1-4 beta-propeller" evidence="1">
    <location>
        <begin position="71"/>
        <end position="209"/>
    </location>
</feature>
<evidence type="ECO:0000259" key="1">
    <source>
        <dbReference type="Pfam" id="PF03478"/>
    </source>
</evidence>
<proteinExistence type="predicted"/>
<gene>
    <name evidence="2" type="ORF">BRARA_B03689</name>
</gene>
<protein>
    <recommendedName>
        <fullName evidence="1">KIB1-4 beta-propeller domain-containing protein</fullName>
    </recommendedName>
</protein>
<evidence type="ECO:0000313" key="3">
    <source>
        <dbReference type="Proteomes" id="UP000264353"/>
    </source>
</evidence>
<sequence length="237" mass="27278">MDIFTSKKWFRQHSNWYLCSKQTLRPKFRSPLVILCPKEGGCRLYNPEKDMVYVAKSDLSGYQFLGNSRKWFFVVDSRSDLYIIDATRGCYSHKAMNAYKAISAGYKIVVTTPGEVLFLYTRAYEPASGKPRIFRLYKRDAKDLDPGTLDTWLVKVDSIGDEALFFDLGITVPADHTLGIEPSSIYFTRNDRRFSHTKRLTTCIDVCVYKLATKTIKRVPGLSSNFRLKVAMWFLPS</sequence>
<reference evidence="2 3" key="1">
    <citation type="submission" date="2018-06" db="EMBL/GenBank/DDBJ databases">
        <title>WGS assembly of Brassica rapa FPsc.</title>
        <authorList>
            <person name="Bowman J."/>
            <person name="Kohchi T."/>
            <person name="Yamato K."/>
            <person name="Jenkins J."/>
            <person name="Shu S."/>
            <person name="Ishizaki K."/>
            <person name="Yamaoka S."/>
            <person name="Nishihama R."/>
            <person name="Nakamura Y."/>
            <person name="Berger F."/>
            <person name="Adam C."/>
            <person name="Aki S."/>
            <person name="Althoff F."/>
            <person name="Araki T."/>
            <person name="Arteaga-Vazquez M."/>
            <person name="Balasubrmanian S."/>
            <person name="Bauer D."/>
            <person name="Boehm C."/>
            <person name="Briginshaw L."/>
            <person name="Caballero-Perez J."/>
            <person name="Catarino B."/>
            <person name="Chen F."/>
            <person name="Chiyoda S."/>
            <person name="Chovatia M."/>
            <person name="Davies K."/>
            <person name="Delmans M."/>
            <person name="Demura T."/>
            <person name="Dierschke T."/>
            <person name="Dolan L."/>
            <person name="Dorantes-Acosta A."/>
            <person name="Eklund D."/>
            <person name="Florent S."/>
            <person name="Flores-Sandoval E."/>
            <person name="Fujiyama A."/>
            <person name="Fukuzawa H."/>
            <person name="Galik B."/>
            <person name="Grimanelli D."/>
            <person name="Grimwood J."/>
            <person name="Grossniklaus U."/>
            <person name="Hamada T."/>
            <person name="Haseloff J."/>
            <person name="Hetherington A."/>
            <person name="Higo A."/>
            <person name="Hirakawa Y."/>
            <person name="Hundley H."/>
            <person name="Ikeda Y."/>
            <person name="Inoue K."/>
            <person name="Inoue S."/>
            <person name="Ishida S."/>
            <person name="Jia Q."/>
            <person name="Kakita M."/>
            <person name="Kanazawa T."/>
            <person name="Kawai Y."/>
            <person name="Kawashima T."/>
            <person name="Kennedy M."/>
            <person name="Kinose K."/>
            <person name="Kinoshita T."/>
            <person name="Kohara Y."/>
            <person name="Koide E."/>
            <person name="Komatsu K."/>
            <person name="Kopischke S."/>
            <person name="Kubo M."/>
            <person name="Kyozuka J."/>
            <person name="Lagercrantz U."/>
            <person name="Lin S."/>
            <person name="Lindquist E."/>
            <person name="Lipzen A."/>
            <person name="Lu C."/>
            <person name="Luna E."/>
            <person name="Martienssen R."/>
            <person name="Minamino N."/>
            <person name="Mizutani M."/>
            <person name="Mizutani M."/>
            <person name="Mochizuki N."/>
            <person name="Monte I."/>
            <person name="Mosher R."/>
            <person name="Nagasaki H."/>
            <person name="Nakagami H."/>
            <person name="Naramoto S."/>
            <person name="Nishitani K."/>
            <person name="Ohtani M."/>
            <person name="Okamoto T."/>
            <person name="Okumura M."/>
            <person name="Phillips J."/>
            <person name="Pollak B."/>
            <person name="Reinders A."/>
            <person name="Roevekamp M."/>
            <person name="Sano R."/>
            <person name="Sawa S."/>
            <person name="Schmid M."/>
            <person name="Shirakawa M."/>
            <person name="Solano R."/>
            <person name="Spunde A."/>
            <person name="Suetsugu N."/>
            <person name="Sugano S."/>
            <person name="Sugiyama A."/>
            <person name="Sun R."/>
            <person name="Suzuki Y."/>
            <person name="Takenaka M."/>
            <person name="Takezawa D."/>
            <person name="Tomogane H."/>
            <person name="Tsuzuki M."/>
            <person name="Ueda T."/>
            <person name="Umeda M."/>
            <person name="Ward J."/>
            <person name="Watanabe Y."/>
            <person name="Yazaki K."/>
            <person name="Yokoyama R."/>
            <person name="Yoshitake Y."/>
            <person name="Yotsui I."/>
            <person name="Zachgo S."/>
            <person name="Schmutz J."/>
        </authorList>
    </citation>
    <scope>NUCLEOTIDE SEQUENCE [LARGE SCALE GENOMIC DNA]</scope>
    <source>
        <strain evidence="3">cv. B-3</strain>
    </source>
</reference>
<dbReference type="Proteomes" id="UP000264353">
    <property type="component" value="Chromosome A2"/>
</dbReference>